<organism evidence="15 16">
    <name type="scientific">candidate division WOR-3 bacterium 4484_100</name>
    <dbReference type="NCBI Taxonomy" id="1936077"/>
    <lineage>
        <taxon>Bacteria</taxon>
        <taxon>Bacteria division WOR-3</taxon>
    </lineage>
</organism>
<sequence>MNDRARMALAFLIILVILFVWTVYFSPKKEPSTPSEKVVVDTVVQKTSQVLPVQFPQKEDTIVVDRKNIRVVLSSIGGSIKALYLKAYDVNLVPEGGYLFLTKSKDDTLVKNFNYIQDYDSVVFMSEGLRKVYRFDQDFGFHLSCDSSDQVLSLRSGLSITEVKNRGEDLRNFAVYIKTTKIENITKKIKDQYRYRGKFEWFALRSKYFLLVVNNLDGIGEVDFYKLSKEESIKGAGFGCYYMRGGGNRYGSEIVTQGPINISVLSLAVRYDELKKYHRGYEEIASGGIWGPIARIILLVMNFFFAIFKNYGVAIIIFAILIKLIFFPLSRQMIISQHKMQMLQPELKKIQKKYKDDPQRLNQEMMHLYKAYKVNPFSGCLPLLIQMPIFFALFRTLTIAIEFRQASFMFWITDLSMKDPYYILPIGMGIMMLIQSLTTNIDPRQKFMVIFMPIFMVFIFLNLPSGLQLYWFTYNILTLIEHYITKRGGIK</sequence>
<evidence type="ECO:0000256" key="13">
    <source>
        <dbReference type="HAMAP-Rule" id="MF_01810"/>
    </source>
</evidence>
<evidence type="ECO:0000256" key="10">
    <source>
        <dbReference type="ARBA" id="ARBA00023186"/>
    </source>
</evidence>
<evidence type="ECO:0000313" key="16">
    <source>
        <dbReference type="Proteomes" id="UP000191663"/>
    </source>
</evidence>
<feature type="transmembrane region" description="Helical" evidence="13">
    <location>
        <begin position="421"/>
        <end position="440"/>
    </location>
</feature>
<accession>A0A1V4QGS9</accession>
<feature type="transmembrane region" description="Helical" evidence="13">
    <location>
        <begin position="6"/>
        <end position="25"/>
    </location>
</feature>
<keyword evidence="9 13" id="KW-0472">Membrane</keyword>
<evidence type="ECO:0000256" key="1">
    <source>
        <dbReference type="ARBA" id="ARBA00004429"/>
    </source>
</evidence>
<comment type="similarity">
    <text evidence="2 13">Belongs to the OXA1/ALB3/YidC family. Type 1 subfamily.</text>
</comment>
<evidence type="ECO:0000256" key="7">
    <source>
        <dbReference type="ARBA" id="ARBA00022927"/>
    </source>
</evidence>
<dbReference type="GO" id="GO:0005886">
    <property type="term" value="C:plasma membrane"/>
    <property type="evidence" value="ECO:0007669"/>
    <property type="project" value="UniProtKB-SubCell"/>
</dbReference>
<proteinExistence type="inferred from homology"/>
<keyword evidence="4 13" id="KW-0813">Transport</keyword>
<keyword evidence="8 13" id="KW-1133">Transmembrane helix</keyword>
<dbReference type="Pfam" id="PF02096">
    <property type="entry name" value="60KD_IMP"/>
    <property type="match status" value="1"/>
</dbReference>
<dbReference type="InterPro" id="IPR028055">
    <property type="entry name" value="YidC/Oxa/ALB_C"/>
</dbReference>
<dbReference type="PRINTS" id="PR01900">
    <property type="entry name" value="YIDCPROTEIN"/>
</dbReference>
<dbReference type="InterPro" id="IPR038221">
    <property type="entry name" value="YidC_periplasmic_sf"/>
</dbReference>
<reference evidence="16" key="1">
    <citation type="submission" date="2017-01" db="EMBL/GenBank/DDBJ databases">
        <title>Novel pathways for hydrocarbon cycling and metabolic interdependencies in hydrothermal sediment communities.</title>
        <authorList>
            <person name="Dombrowski N."/>
            <person name="Seitz K."/>
            <person name="Teske A."/>
            <person name="Baker B."/>
        </authorList>
    </citation>
    <scope>NUCLEOTIDE SEQUENCE [LARGE SCALE GENOMIC DNA]</scope>
</reference>
<feature type="transmembrane region" description="Helical" evidence="13">
    <location>
        <begin position="447"/>
        <end position="463"/>
    </location>
</feature>
<evidence type="ECO:0000256" key="6">
    <source>
        <dbReference type="ARBA" id="ARBA00022692"/>
    </source>
</evidence>
<comment type="caution">
    <text evidence="15">The sequence shown here is derived from an EMBL/GenBank/DDBJ whole genome shotgun (WGS) entry which is preliminary data.</text>
</comment>
<evidence type="ECO:0000256" key="8">
    <source>
        <dbReference type="ARBA" id="ARBA00022989"/>
    </source>
</evidence>
<evidence type="ECO:0000313" key="15">
    <source>
        <dbReference type="EMBL" id="OPX17926.1"/>
    </source>
</evidence>
<evidence type="ECO:0000256" key="4">
    <source>
        <dbReference type="ARBA" id="ARBA00022448"/>
    </source>
</evidence>
<dbReference type="Gene3D" id="2.70.98.90">
    <property type="match status" value="1"/>
</dbReference>
<protein>
    <recommendedName>
        <fullName evidence="3 13">Membrane protein insertase YidC</fullName>
    </recommendedName>
    <alternativeName>
        <fullName evidence="12 13">Foldase YidC</fullName>
    </alternativeName>
    <alternativeName>
        <fullName evidence="11 13">Membrane integrase YidC</fullName>
    </alternativeName>
    <alternativeName>
        <fullName evidence="13">Membrane protein YidC</fullName>
    </alternativeName>
</protein>
<dbReference type="Proteomes" id="UP000191663">
    <property type="component" value="Unassembled WGS sequence"/>
</dbReference>
<comment type="subunit">
    <text evidence="13">Interacts with the Sec translocase complex via SecD. Specifically interacts with transmembrane segments of nascent integral membrane proteins during membrane integration.</text>
</comment>
<feature type="domain" description="Membrane insertase YidC/Oxa/ALB C-terminal" evidence="14">
    <location>
        <begin position="311"/>
        <end position="487"/>
    </location>
</feature>
<dbReference type="GO" id="GO:0051205">
    <property type="term" value="P:protein insertion into membrane"/>
    <property type="evidence" value="ECO:0007669"/>
    <property type="project" value="TreeGrafter"/>
</dbReference>
<evidence type="ECO:0000256" key="3">
    <source>
        <dbReference type="ARBA" id="ARBA00015325"/>
    </source>
</evidence>
<evidence type="ECO:0000256" key="9">
    <source>
        <dbReference type="ARBA" id="ARBA00023136"/>
    </source>
</evidence>
<dbReference type="PANTHER" id="PTHR12428">
    <property type="entry name" value="OXA1"/>
    <property type="match status" value="1"/>
</dbReference>
<evidence type="ECO:0000256" key="12">
    <source>
        <dbReference type="ARBA" id="ARBA00033342"/>
    </source>
</evidence>
<feature type="transmembrane region" description="Helical" evidence="13">
    <location>
        <begin position="284"/>
        <end position="305"/>
    </location>
</feature>
<evidence type="ECO:0000256" key="11">
    <source>
        <dbReference type="ARBA" id="ARBA00033245"/>
    </source>
</evidence>
<dbReference type="PRINTS" id="PR00701">
    <property type="entry name" value="60KDINNERMP"/>
</dbReference>
<evidence type="ECO:0000259" key="14">
    <source>
        <dbReference type="Pfam" id="PF02096"/>
    </source>
</evidence>
<dbReference type="GO" id="GO:0032977">
    <property type="term" value="F:membrane insertase activity"/>
    <property type="evidence" value="ECO:0007669"/>
    <property type="project" value="InterPro"/>
</dbReference>
<keyword evidence="5 13" id="KW-1003">Cell membrane</keyword>
<keyword evidence="7 13" id="KW-0653">Protein transport</keyword>
<dbReference type="GO" id="GO:0015031">
    <property type="term" value="P:protein transport"/>
    <property type="evidence" value="ECO:0007669"/>
    <property type="project" value="UniProtKB-KW"/>
</dbReference>
<dbReference type="InterPro" id="IPR019998">
    <property type="entry name" value="Membr_insert_YidC"/>
</dbReference>
<dbReference type="InterPro" id="IPR001708">
    <property type="entry name" value="YidC/ALB3/OXA1/COX18"/>
</dbReference>
<dbReference type="AlphaFoldDB" id="A0A1V4QGS9"/>
<comment type="function">
    <text evidence="13">Required for the insertion and/or proper folding and/or complex formation of integral membrane proteins into the membrane. Involved in integration of membrane proteins that insert both dependently and independently of the Sec translocase complex, as well as at least some lipoproteins. Aids folding of multispanning membrane proteins.</text>
</comment>
<evidence type="ECO:0000256" key="2">
    <source>
        <dbReference type="ARBA" id="ARBA00010527"/>
    </source>
</evidence>
<dbReference type="PANTHER" id="PTHR12428:SF65">
    <property type="entry name" value="CYTOCHROME C OXIDASE ASSEMBLY PROTEIN COX18, MITOCHONDRIAL"/>
    <property type="match status" value="1"/>
</dbReference>
<dbReference type="CDD" id="cd20070">
    <property type="entry name" value="5TM_YidC_Alb3"/>
    <property type="match status" value="1"/>
</dbReference>
<evidence type="ECO:0000256" key="5">
    <source>
        <dbReference type="ARBA" id="ARBA00022475"/>
    </source>
</evidence>
<feature type="transmembrane region" description="Helical" evidence="13">
    <location>
        <begin position="311"/>
        <end position="330"/>
    </location>
</feature>
<keyword evidence="6 13" id="KW-0812">Transmembrane</keyword>
<comment type="subcellular location">
    <subcellularLocation>
        <location evidence="1">Cell inner membrane</location>
        <topology evidence="1">Multi-pass membrane protein</topology>
    </subcellularLocation>
    <subcellularLocation>
        <location evidence="13">Cell membrane</location>
        <topology evidence="13">Multi-pass membrane protein</topology>
    </subcellularLocation>
</comment>
<keyword evidence="10 13" id="KW-0143">Chaperone</keyword>
<feature type="transmembrane region" description="Helical" evidence="13">
    <location>
        <begin position="380"/>
        <end position="401"/>
    </location>
</feature>
<dbReference type="EMBL" id="MUKB01000061">
    <property type="protein sequence ID" value="OPX17926.1"/>
    <property type="molecule type" value="Genomic_DNA"/>
</dbReference>
<name>A0A1V4QGS9_UNCW3</name>
<dbReference type="InterPro" id="IPR047196">
    <property type="entry name" value="YidC_ALB_C"/>
</dbReference>
<dbReference type="NCBIfam" id="TIGR03592">
    <property type="entry name" value="yidC_oxa1_cterm"/>
    <property type="match status" value="1"/>
</dbReference>
<dbReference type="HAMAP" id="MF_01810">
    <property type="entry name" value="YidC_type1"/>
    <property type="match status" value="1"/>
</dbReference>
<gene>
    <name evidence="13" type="primary">yidC</name>
    <name evidence="15" type="ORF">BXT86_03895</name>
</gene>